<keyword evidence="5 7" id="KW-0472">Membrane</keyword>
<evidence type="ECO:0000313" key="9">
    <source>
        <dbReference type="Proteomes" id="UP000244496"/>
    </source>
</evidence>
<dbReference type="GO" id="GO:0006811">
    <property type="term" value="P:monoatomic ion transport"/>
    <property type="evidence" value="ECO:0007669"/>
    <property type="project" value="UniProtKB-KW"/>
</dbReference>
<reference evidence="8 9" key="1">
    <citation type="submission" date="2018-04" db="EMBL/GenBank/DDBJ databases">
        <title>Genome sequencing of Gemmobacter.</title>
        <authorList>
            <person name="Yi H."/>
            <person name="Baek M.-G."/>
        </authorList>
    </citation>
    <scope>NUCLEOTIDE SEQUENCE [LARGE SCALE GENOMIC DNA]</scope>
    <source>
        <strain evidence="8 9">HYN0069</strain>
    </source>
</reference>
<accession>A0A2S0UI22</accession>
<comment type="domain">
    <text evidence="7">Consists of 16-stranded beta-barrel sheets, with large surface-exposed loops, that form a transmembrane pore at the center of each barrel. The pore is partially ocluded by a peptide loop that folds into the pore lumen.</text>
</comment>
<dbReference type="GO" id="GO:0015288">
    <property type="term" value="F:porin activity"/>
    <property type="evidence" value="ECO:0007669"/>
    <property type="project" value="UniProtKB-KW"/>
</dbReference>
<dbReference type="GO" id="GO:0009279">
    <property type="term" value="C:cell outer membrane"/>
    <property type="evidence" value="ECO:0007669"/>
    <property type="project" value="UniProtKB-SubCell"/>
</dbReference>
<name>A0A2S0UI22_9RHOB</name>
<keyword evidence="6 7" id="KW-0998">Cell outer membrane</keyword>
<evidence type="ECO:0000256" key="4">
    <source>
        <dbReference type="ARBA" id="ARBA00023114"/>
    </source>
</evidence>
<evidence type="ECO:0000256" key="7">
    <source>
        <dbReference type="RuleBase" id="RU364005"/>
    </source>
</evidence>
<dbReference type="Proteomes" id="UP000244496">
    <property type="component" value="Chromosome"/>
</dbReference>
<comment type="function">
    <text evidence="7">Forms passive diffusion pores that allow small molecular weight hydrophilic materials across the outer membrane.</text>
</comment>
<dbReference type="InterPro" id="IPR003684">
    <property type="entry name" value="Porin_alphabac"/>
</dbReference>
<protein>
    <recommendedName>
        <fullName evidence="7">Porin</fullName>
    </recommendedName>
</protein>
<dbReference type="AlphaFoldDB" id="A0A2S0UI22"/>
<dbReference type="Gene3D" id="3.30.1300.30">
    <property type="entry name" value="GSPII I/J protein-like"/>
    <property type="match status" value="1"/>
</dbReference>
<keyword evidence="2 7" id="KW-0813">Transport</keyword>
<gene>
    <name evidence="8" type="ORF">HYN69_02210</name>
</gene>
<keyword evidence="4 7" id="KW-0626">Porin</keyword>
<dbReference type="KEGG" id="geh:HYN69_02210"/>
<comment type="subcellular location">
    <subcellularLocation>
        <location evidence="7">Cell outer membrane</location>
        <topology evidence="7">Multi-pass membrane protein</topology>
    </subcellularLocation>
</comment>
<dbReference type="EMBL" id="CP028918">
    <property type="protein sequence ID" value="AWB47478.1"/>
    <property type="molecule type" value="Genomic_DNA"/>
</dbReference>
<dbReference type="Pfam" id="PF02530">
    <property type="entry name" value="Porin_2"/>
    <property type="match status" value="1"/>
</dbReference>
<keyword evidence="3 7" id="KW-1134">Transmembrane beta strand</keyword>
<dbReference type="GO" id="GO:0046930">
    <property type="term" value="C:pore complex"/>
    <property type="evidence" value="ECO:0007669"/>
    <property type="project" value="UniProtKB-KW"/>
</dbReference>
<keyword evidence="7" id="KW-0812">Transmembrane</keyword>
<evidence type="ECO:0000313" key="8">
    <source>
        <dbReference type="EMBL" id="AWB47478.1"/>
    </source>
</evidence>
<sequence>MIFLDAAALCTLQWFPESFCYRKFFSKDRQTHGRRCACDNSGPDPLTPIDVASCRRQGPRVDASIQSSNIGKGPLLMFARTAFLLIPLAFAHGAAAAPVEYVRVCSAFGAGYSVIPGTSVCMNQRTGETREATDNGVVTGEADFISKGNEGTALGLALAGATVDAGKSYGVKANVGTFEGETAIGLSGAIRLDNGITLDAAYGTGIHHGTSGGRVGANFSW</sequence>
<keyword evidence="9" id="KW-1185">Reference proteome</keyword>
<evidence type="ECO:0000256" key="6">
    <source>
        <dbReference type="ARBA" id="ARBA00023237"/>
    </source>
</evidence>
<evidence type="ECO:0000256" key="1">
    <source>
        <dbReference type="ARBA" id="ARBA00009521"/>
    </source>
</evidence>
<comment type="similarity">
    <text evidence="1 7">Belongs to the alphaproteobacteria porin family.</text>
</comment>
<evidence type="ECO:0000256" key="2">
    <source>
        <dbReference type="ARBA" id="ARBA00022448"/>
    </source>
</evidence>
<keyword evidence="7" id="KW-0406">Ion transport</keyword>
<evidence type="ECO:0000256" key="3">
    <source>
        <dbReference type="ARBA" id="ARBA00022452"/>
    </source>
</evidence>
<proteinExistence type="inferred from homology"/>
<organism evidence="8 9">
    <name type="scientific">Paragemmobacter aquarius</name>
    <dbReference type="NCBI Taxonomy" id="2169400"/>
    <lineage>
        <taxon>Bacteria</taxon>
        <taxon>Pseudomonadati</taxon>
        <taxon>Pseudomonadota</taxon>
        <taxon>Alphaproteobacteria</taxon>
        <taxon>Rhodobacterales</taxon>
        <taxon>Paracoccaceae</taxon>
        <taxon>Paragemmobacter</taxon>
    </lineage>
</organism>
<evidence type="ECO:0000256" key="5">
    <source>
        <dbReference type="ARBA" id="ARBA00023136"/>
    </source>
</evidence>